<gene>
    <name evidence="1" type="ordered locus">BAD_0887</name>
</gene>
<proteinExistence type="predicted"/>
<reference evidence="1 2" key="1">
    <citation type="submission" date="2006-12" db="EMBL/GenBank/DDBJ databases">
        <title>Bifidobacterium adolescentis complete genome sequence.</title>
        <authorList>
            <person name="Suzuki T."/>
            <person name="Tsuda Y."/>
            <person name="Kanou N."/>
            <person name="Inoue T."/>
            <person name="Kumazaki K."/>
            <person name="Nagano S."/>
            <person name="Hirai S."/>
            <person name="Tanaka K."/>
            <person name="Watanabe K."/>
        </authorList>
    </citation>
    <scope>NUCLEOTIDE SEQUENCE [LARGE SCALE GENOMIC DNA]</scope>
    <source>
        <strain evidence="2">ATCC 15703 / DSM 20083 / NCTC 11814 / E194a</strain>
    </source>
</reference>
<dbReference type="EMBL" id="AP009256">
    <property type="protein sequence ID" value="BAF39668.1"/>
    <property type="molecule type" value="Genomic_DNA"/>
</dbReference>
<organism evidence="1 2">
    <name type="scientific">Bifidobacterium adolescentis (strain ATCC 15703 / DSM 20083 / NCTC 11814 / E194a)</name>
    <dbReference type="NCBI Taxonomy" id="367928"/>
    <lineage>
        <taxon>Bacteria</taxon>
        <taxon>Bacillati</taxon>
        <taxon>Actinomycetota</taxon>
        <taxon>Actinomycetes</taxon>
        <taxon>Bifidobacteriales</taxon>
        <taxon>Bifidobacteriaceae</taxon>
        <taxon>Bifidobacterium</taxon>
    </lineage>
</organism>
<dbReference type="HOGENOM" id="CLU_1507797_0_0_11"/>
<evidence type="ECO:0000313" key="1">
    <source>
        <dbReference type="EMBL" id="BAF39668.1"/>
    </source>
</evidence>
<dbReference type="KEGG" id="bad:BAD_0887"/>
<evidence type="ECO:0000313" key="2">
    <source>
        <dbReference type="Proteomes" id="UP000008702"/>
    </source>
</evidence>
<dbReference type="Proteomes" id="UP000008702">
    <property type="component" value="Chromosome"/>
</dbReference>
<name>A1A1T5_BIFAA</name>
<sequence>MNPEYASKSGYGTSASVELAKNNIQITERHRMKALRPSGRMVFENAKRVHESTVIKAPATYSRLGISSYMISPPLDSVADDSIYRQYGLIIRRRCFLRQEVLAAHGRFDVSPESQGNDAARIWRVFDTCTCQARDDSWAGRVEGPSQCRSRRSRKRFVMIPFGYNADRASLHWNNWSY</sequence>
<dbReference type="AlphaFoldDB" id="A1A1T5"/>
<keyword evidence="2" id="KW-1185">Reference proteome</keyword>
<dbReference type="STRING" id="367928.BAD_0887"/>
<accession>A1A1T5</accession>
<protein>
    <submittedName>
        <fullName evidence="1">Possible p-aminobenzoate synthetase</fullName>
    </submittedName>
</protein>